<evidence type="ECO:0000256" key="1">
    <source>
        <dbReference type="ARBA" id="ARBA00022729"/>
    </source>
</evidence>
<dbReference type="KEGG" id="aaut:ACETAC_01065"/>
<dbReference type="Pfam" id="PF11611">
    <property type="entry name" value="DUF4352"/>
    <property type="match status" value="1"/>
</dbReference>
<gene>
    <name evidence="4" type="ORF">ACETAC_01065</name>
</gene>
<evidence type="ECO:0000313" key="5">
    <source>
        <dbReference type="Proteomes" id="UP000671913"/>
    </source>
</evidence>
<name>A0A975AW31_9THEO</name>
<evidence type="ECO:0000256" key="2">
    <source>
        <dbReference type="SAM" id="MobiDB-lite"/>
    </source>
</evidence>
<accession>A0A975AW31</accession>
<feature type="compositionally biased region" description="Low complexity" evidence="2">
    <location>
        <begin position="27"/>
        <end position="42"/>
    </location>
</feature>
<evidence type="ECO:0000259" key="3">
    <source>
        <dbReference type="Pfam" id="PF11611"/>
    </source>
</evidence>
<proteinExistence type="predicted"/>
<feature type="domain" description="DUF4352" evidence="3">
    <location>
        <begin position="53"/>
        <end position="171"/>
    </location>
</feature>
<dbReference type="Proteomes" id="UP000671913">
    <property type="component" value="Chromosome"/>
</dbReference>
<reference evidence="4" key="1">
    <citation type="submission" date="2020-08" db="EMBL/GenBank/DDBJ databases">
        <title>Genomic insights into the carbon and energy metabolism of the first obligate autotrophic acetogenic bacterium Aceticella autotrophica gen. nov., sp. nov.</title>
        <authorList>
            <person name="Toshchakov S.V."/>
            <person name="Elcheninov A.G."/>
            <person name="Kublanov I.V."/>
            <person name="Frolov E.N."/>
            <person name="Lebedinsky A.V."/>
        </authorList>
    </citation>
    <scope>NUCLEOTIDE SEQUENCE</scope>
    <source>
        <strain evidence="4">3443-3Ac</strain>
    </source>
</reference>
<keyword evidence="5" id="KW-1185">Reference proteome</keyword>
<protein>
    <submittedName>
        <fullName evidence="4">DUF4352 domain-containing protein</fullName>
    </submittedName>
</protein>
<keyword evidence="1" id="KW-0732">Signal</keyword>
<dbReference type="RefSeq" id="WP_284680248.1">
    <property type="nucleotide sequence ID" value="NZ_CP060096.1"/>
</dbReference>
<dbReference type="Gene3D" id="2.60.40.1240">
    <property type="match status" value="1"/>
</dbReference>
<dbReference type="EMBL" id="CP060096">
    <property type="protein sequence ID" value="QSZ27545.1"/>
    <property type="molecule type" value="Genomic_DNA"/>
</dbReference>
<dbReference type="InterPro" id="IPR029051">
    <property type="entry name" value="DUF4352"/>
</dbReference>
<dbReference type="AlphaFoldDB" id="A0A975AW31"/>
<organism evidence="4 5">
    <name type="scientific">Aceticella autotrophica</name>
    <dbReference type="NCBI Taxonomy" id="2755338"/>
    <lineage>
        <taxon>Bacteria</taxon>
        <taxon>Bacillati</taxon>
        <taxon>Bacillota</taxon>
        <taxon>Clostridia</taxon>
        <taxon>Thermoanaerobacterales</taxon>
        <taxon>Thermoanaerobacteraceae</taxon>
        <taxon>Aceticella</taxon>
    </lineage>
</organism>
<sequence>MNKKFKVFFSILILSVFLLLLIGSGESNSPTNSTQSNNTTQNETKKEQVKQFYNVGETAKFNGAEMTVTKVEKSNGSEYDKPKDGMEFVIVTVKIKNAGKDKLSYNPLYFKMQNSKGQITDETFSTINQNTALQSGDLAIGGEVEGSIIFEEPINDPGLVLQYQDNIFNKEAKLQFKLQ</sequence>
<dbReference type="InterPro" id="IPR029050">
    <property type="entry name" value="Immunoprotect_excell_Ig-like"/>
</dbReference>
<feature type="region of interest" description="Disordered" evidence="2">
    <location>
        <begin position="27"/>
        <end position="46"/>
    </location>
</feature>
<evidence type="ECO:0000313" key="4">
    <source>
        <dbReference type="EMBL" id="QSZ27545.1"/>
    </source>
</evidence>